<evidence type="ECO:0000256" key="1">
    <source>
        <dbReference type="ARBA" id="ARBA00005381"/>
    </source>
</evidence>
<gene>
    <name evidence="3" type="ORF">C1I98_20655</name>
</gene>
<evidence type="ECO:0000259" key="2">
    <source>
        <dbReference type="PROSITE" id="PS50125"/>
    </source>
</evidence>
<dbReference type="PROSITE" id="PS50125">
    <property type="entry name" value="GUANYLATE_CYCLASE_2"/>
    <property type="match status" value="1"/>
</dbReference>
<dbReference type="InterPro" id="IPR029787">
    <property type="entry name" value="Nucleotide_cyclase"/>
</dbReference>
<accession>A0A2W2H6N3</accession>
<dbReference type="InterPro" id="IPR001054">
    <property type="entry name" value="A/G_cyclase"/>
</dbReference>
<feature type="domain" description="Guanylate cyclase" evidence="2">
    <location>
        <begin position="197"/>
        <end position="306"/>
    </location>
</feature>
<evidence type="ECO:0000313" key="4">
    <source>
        <dbReference type="Proteomes" id="UP000248544"/>
    </source>
</evidence>
<dbReference type="Pfam" id="PF00211">
    <property type="entry name" value="Guanylate_cyc"/>
    <property type="match status" value="1"/>
</dbReference>
<dbReference type="PANTHER" id="PTHR43081:SF19">
    <property type="entry name" value="PH-SENSITIVE ADENYLATE CYCLASE RV1264"/>
    <property type="match status" value="1"/>
</dbReference>
<organism evidence="3 4">
    <name type="scientific">Spongiactinospora gelatinilytica</name>
    <dbReference type="NCBI Taxonomy" id="2666298"/>
    <lineage>
        <taxon>Bacteria</taxon>
        <taxon>Bacillati</taxon>
        <taxon>Actinomycetota</taxon>
        <taxon>Actinomycetes</taxon>
        <taxon>Streptosporangiales</taxon>
        <taxon>Streptosporangiaceae</taxon>
        <taxon>Spongiactinospora</taxon>
    </lineage>
</organism>
<dbReference type="Pfam" id="PF16701">
    <property type="entry name" value="Ad_Cy_reg"/>
    <property type="match status" value="1"/>
</dbReference>
<proteinExistence type="inferred from homology"/>
<dbReference type="GO" id="GO:0004016">
    <property type="term" value="F:adenylate cyclase activity"/>
    <property type="evidence" value="ECO:0007669"/>
    <property type="project" value="UniProtKB-ARBA"/>
</dbReference>
<protein>
    <submittedName>
        <fullName evidence="3">Adenylate/guanylate cyclase domain-containing protein</fullName>
    </submittedName>
</protein>
<dbReference type="Gene3D" id="3.30.70.1230">
    <property type="entry name" value="Nucleotide cyclase"/>
    <property type="match status" value="1"/>
</dbReference>
<dbReference type="SMART" id="SM00044">
    <property type="entry name" value="CYCc"/>
    <property type="match status" value="1"/>
</dbReference>
<sequence length="358" mass="38397">MTGQPGYPDFDSECHPQEVCFGCEGGDTTGRRVMGRDNPADSAGLSETFLSGHRRYTSRQVAAMAGVPMYRARRLWRALGFANVPDDAVEFTQADVEALKTLVGMVTAGAYDDDHLLLMTRSLGSYTARLAESQAELGAEALATAGVPMAERGAAWRGRAAWVLPDLEKLLIYSWRRHLASAAGRLVDQESNAVRLAVGFADLVGFTRLSRQISEGELARLVERFEGRSADVIASSGGRLVKTLGDSVLFVTDTAHESAEIALRLLEVHGRTRGMPALRVGLAIGQVIGRMGDVFGAPVNLASRLTALAEAASVLADQAMAEALADDAAFALRSGERVTVRGVGEVTPFVIRRRRRPA</sequence>
<dbReference type="SUPFAM" id="SSF55073">
    <property type="entry name" value="Nucleotide cyclase"/>
    <property type="match status" value="1"/>
</dbReference>
<dbReference type="InterPro" id="IPR050697">
    <property type="entry name" value="Adenylyl/Guanylyl_Cyclase_3/4"/>
</dbReference>
<comment type="similarity">
    <text evidence="1">Belongs to the adenylyl cyclase class-3 family.</text>
</comment>
<reference evidence="3 4" key="1">
    <citation type="submission" date="2018-01" db="EMBL/GenBank/DDBJ databases">
        <title>Draft genome sequence of Sphaerisporangium sp. 7K107.</title>
        <authorList>
            <person name="Sahin N."/>
            <person name="Saygin H."/>
            <person name="Ay H."/>
        </authorList>
    </citation>
    <scope>NUCLEOTIDE SEQUENCE [LARGE SCALE GENOMIC DNA]</scope>
    <source>
        <strain evidence="3 4">7K107</strain>
    </source>
</reference>
<dbReference type="Proteomes" id="UP000248544">
    <property type="component" value="Unassembled WGS sequence"/>
</dbReference>
<evidence type="ECO:0000313" key="3">
    <source>
        <dbReference type="EMBL" id="PZG41867.1"/>
    </source>
</evidence>
<dbReference type="InterPro" id="IPR032026">
    <property type="entry name" value="Ad_Cy_reg"/>
</dbReference>
<dbReference type="GO" id="GO:0035556">
    <property type="term" value="P:intracellular signal transduction"/>
    <property type="evidence" value="ECO:0007669"/>
    <property type="project" value="InterPro"/>
</dbReference>
<dbReference type="GO" id="GO:0006171">
    <property type="term" value="P:cAMP biosynthetic process"/>
    <property type="evidence" value="ECO:0007669"/>
    <property type="project" value="TreeGrafter"/>
</dbReference>
<dbReference type="EMBL" id="POUA01000164">
    <property type="protein sequence ID" value="PZG41867.1"/>
    <property type="molecule type" value="Genomic_DNA"/>
</dbReference>
<dbReference type="AlphaFoldDB" id="A0A2W2H6N3"/>
<keyword evidence="4" id="KW-1185">Reference proteome</keyword>
<name>A0A2W2H6N3_9ACTN</name>
<dbReference type="CDD" id="cd07302">
    <property type="entry name" value="CHD"/>
    <property type="match status" value="1"/>
</dbReference>
<dbReference type="PANTHER" id="PTHR43081">
    <property type="entry name" value="ADENYLATE CYCLASE, TERMINAL-DIFFERENTIATION SPECIFIC-RELATED"/>
    <property type="match status" value="1"/>
</dbReference>
<comment type="caution">
    <text evidence="3">The sequence shown here is derived from an EMBL/GenBank/DDBJ whole genome shotgun (WGS) entry which is preliminary data.</text>
</comment>